<dbReference type="PRINTS" id="PR00783">
    <property type="entry name" value="MINTRINSICP"/>
</dbReference>
<dbReference type="PROSITE" id="PS00221">
    <property type="entry name" value="MIP"/>
    <property type="match status" value="1"/>
</dbReference>
<evidence type="ECO:0000256" key="4">
    <source>
        <dbReference type="ARBA" id="ARBA00022692"/>
    </source>
</evidence>
<evidence type="ECO:0000256" key="8">
    <source>
        <dbReference type="SAM" id="Phobius"/>
    </source>
</evidence>
<dbReference type="Pfam" id="PF00230">
    <property type="entry name" value="MIP"/>
    <property type="match status" value="1"/>
</dbReference>
<dbReference type="PANTHER" id="PTHR43829">
    <property type="entry name" value="AQUAPORIN OR AQUAGLYCEROPORIN RELATED"/>
    <property type="match status" value="1"/>
</dbReference>
<dbReference type="AlphaFoldDB" id="A0A4P9VL68"/>
<keyword evidence="3 7" id="KW-0813">Transport</keyword>
<dbReference type="PANTHER" id="PTHR43829:SF9">
    <property type="entry name" value="AQUAPORIN-9"/>
    <property type="match status" value="1"/>
</dbReference>
<feature type="transmembrane region" description="Helical" evidence="8">
    <location>
        <begin position="173"/>
        <end position="195"/>
    </location>
</feature>
<dbReference type="RefSeq" id="WP_094787298.1">
    <property type="nucleotide sequence ID" value="NZ_JAEVHG010000019.1"/>
</dbReference>
<keyword evidence="5 8" id="KW-1133">Transmembrane helix</keyword>
<feature type="transmembrane region" description="Helical" evidence="8">
    <location>
        <begin position="223"/>
        <end position="244"/>
    </location>
</feature>
<protein>
    <submittedName>
        <fullName evidence="9">Aquaporin family protein</fullName>
    </submittedName>
</protein>
<dbReference type="InterPro" id="IPR023271">
    <property type="entry name" value="Aquaporin-like"/>
</dbReference>
<evidence type="ECO:0000256" key="5">
    <source>
        <dbReference type="ARBA" id="ARBA00022989"/>
    </source>
</evidence>
<organism evidence="9 10">
    <name type="scientific">Zooshikella ganghwensis</name>
    <dbReference type="NCBI Taxonomy" id="202772"/>
    <lineage>
        <taxon>Bacteria</taxon>
        <taxon>Pseudomonadati</taxon>
        <taxon>Pseudomonadota</taxon>
        <taxon>Gammaproteobacteria</taxon>
        <taxon>Oceanospirillales</taxon>
        <taxon>Zooshikellaceae</taxon>
        <taxon>Zooshikella</taxon>
    </lineage>
</organism>
<keyword evidence="6 8" id="KW-0472">Membrane</keyword>
<dbReference type="InterPro" id="IPR050363">
    <property type="entry name" value="MIP/Aquaporin"/>
</dbReference>
<dbReference type="Proteomes" id="UP000257039">
    <property type="component" value="Unassembled WGS sequence"/>
</dbReference>
<feature type="transmembrane region" description="Helical" evidence="8">
    <location>
        <begin position="134"/>
        <end position="152"/>
    </location>
</feature>
<evidence type="ECO:0000256" key="7">
    <source>
        <dbReference type="RuleBase" id="RU000477"/>
    </source>
</evidence>
<dbReference type="InterPro" id="IPR000425">
    <property type="entry name" value="MIP"/>
</dbReference>
<evidence type="ECO:0000256" key="6">
    <source>
        <dbReference type="ARBA" id="ARBA00023136"/>
    </source>
</evidence>
<dbReference type="EMBL" id="NDXW01000001">
    <property type="protein sequence ID" value="RDH44085.1"/>
    <property type="molecule type" value="Genomic_DNA"/>
</dbReference>
<evidence type="ECO:0000256" key="2">
    <source>
        <dbReference type="ARBA" id="ARBA00006175"/>
    </source>
</evidence>
<dbReference type="NCBIfam" id="TIGR00861">
    <property type="entry name" value="MIP"/>
    <property type="match status" value="1"/>
</dbReference>
<dbReference type="SUPFAM" id="SSF81338">
    <property type="entry name" value="Aquaporin-like"/>
    <property type="match status" value="1"/>
</dbReference>
<proteinExistence type="inferred from homology"/>
<name>A0A4P9VL68_9GAMM</name>
<evidence type="ECO:0000256" key="3">
    <source>
        <dbReference type="ARBA" id="ARBA00022448"/>
    </source>
</evidence>
<comment type="subcellular location">
    <subcellularLocation>
        <location evidence="1">Membrane</location>
        <topology evidence="1">Multi-pass membrane protein</topology>
    </subcellularLocation>
</comment>
<accession>A0A4P9VL68</accession>
<dbReference type="GO" id="GO:0015254">
    <property type="term" value="F:glycerol channel activity"/>
    <property type="evidence" value="ECO:0007669"/>
    <property type="project" value="TreeGrafter"/>
</dbReference>
<feature type="transmembrane region" description="Helical" evidence="8">
    <location>
        <begin position="61"/>
        <end position="79"/>
    </location>
</feature>
<comment type="similarity">
    <text evidence="2 7">Belongs to the MIP/aquaporin (TC 1.A.8) family.</text>
</comment>
<evidence type="ECO:0000256" key="1">
    <source>
        <dbReference type="ARBA" id="ARBA00004141"/>
    </source>
</evidence>
<dbReference type="GO" id="GO:0005886">
    <property type="term" value="C:plasma membrane"/>
    <property type="evidence" value="ECO:0007669"/>
    <property type="project" value="TreeGrafter"/>
</dbReference>
<evidence type="ECO:0000313" key="9">
    <source>
        <dbReference type="EMBL" id="RDH44085.1"/>
    </source>
</evidence>
<gene>
    <name evidence="9" type="ORF">B9G39_11845</name>
</gene>
<keyword evidence="10" id="KW-1185">Reference proteome</keyword>
<feature type="transmembrane region" description="Helical" evidence="8">
    <location>
        <begin position="6"/>
        <end position="27"/>
    </location>
</feature>
<comment type="caution">
    <text evidence="9">The sequence shown here is derived from an EMBL/GenBank/DDBJ whole genome shotgun (WGS) entry which is preliminary data.</text>
</comment>
<evidence type="ECO:0000313" key="10">
    <source>
        <dbReference type="Proteomes" id="UP000257039"/>
    </source>
</evidence>
<dbReference type="Gene3D" id="1.20.1080.10">
    <property type="entry name" value="Glycerol uptake facilitator protein"/>
    <property type="match status" value="1"/>
</dbReference>
<dbReference type="InterPro" id="IPR022357">
    <property type="entry name" value="MIP_CS"/>
</dbReference>
<reference evidence="9 10" key="1">
    <citation type="submission" date="2017-04" db="EMBL/GenBank/DDBJ databases">
        <title>Draft genome sequence of Zooshikella ganghwensis VG4 isolated from Red Sea sediments.</title>
        <authorList>
            <person name="Rehman Z."/>
            <person name="Alam I."/>
            <person name="Kamau A."/>
            <person name="Bajic V."/>
            <person name="Leiknes T."/>
        </authorList>
    </citation>
    <scope>NUCLEOTIDE SEQUENCE [LARGE SCALE GENOMIC DNA]</scope>
    <source>
        <strain evidence="9 10">VG4</strain>
    </source>
</reference>
<feature type="transmembrane region" description="Helical" evidence="8">
    <location>
        <begin position="34"/>
        <end position="55"/>
    </location>
</feature>
<sequence>MTPFIAELIGTFFLILLGAGVVANVSLQKTIGHNAGWIVITFAWGLAVFTGVIVAGPHSGAHLNPAVTVGLAIAGLFPWSSVITYCIAQMLGAALGASVVWLIYKDHFDATEDDQTKLAVFSTGPAIRNLPRNFLSELVGTFALVFVILYMAGPSLQLDGLSQAKIGLGSIGALPVALLVVVIGMSLGGTTGYAINPARDLAPRLVYSVLPIAGKGSSNWSYAWVPVLGPLTGAGIASMLYLLLSH</sequence>
<keyword evidence="4 7" id="KW-0812">Transmembrane</keyword>